<dbReference type="AlphaFoldDB" id="A0A0F8WM23"/>
<dbReference type="EMBL" id="LAZR01064319">
    <property type="protein sequence ID" value="KKK57753.1"/>
    <property type="molecule type" value="Genomic_DNA"/>
</dbReference>
<proteinExistence type="predicted"/>
<evidence type="ECO:0008006" key="2">
    <source>
        <dbReference type="Google" id="ProtNLM"/>
    </source>
</evidence>
<protein>
    <recommendedName>
        <fullName evidence="2">Transglycosylase SLT domain-containing protein</fullName>
    </recommendedName>
</protein>
<evidence type="ECO:0000313" key="1">
    <source>
        <dbReference type="EMBL" id="KKK57753.1"/>
    </source>
</evidence>
<feature type="non-terminal residue" evidence="1">
    <location>
        <position position="196"/>
    </location>
</feature>
<reference evidence="1" key="1">
    <citation type="journal article" date="2015" name="Nature">
        <title>Complex archaea that bridge the gap between prokaryotes and eukaryotes.</title>
        <authorList>
            <person name="Spang A."/>
            <person name="Saw J.H."/>
            <person name="Jorgensen S.L."/>
            <person name="Zaremba-Niedzwiedzka K."/>
            <person name="Martijn J."/>
            <person name="Lind A.E."/>
            <person name="van Eijk R."/>
            <person name="Schleper C."/>
            <person name="Guy L."/>
            <person name="Ettema T.J."/>
        </authorList>
    </citation>
    <scope>NUCLEOTIDE SEQUENCE</scope>
</reference>
<name>A0A0F8WM23_9ZZZZ</name>
<accession>A0A0F8WM23</accession>
<gene>
    <name evidence="1" type="ORF">LCGC14_3051330</name>
</gene>
<organism evidence="1">
    <name type="scientific">marine sediment metagenome</name>
    <dbReference type="NCBI Taxonomy" id="412755"/>
    <lineage>
        <taxon>unclassified sequences</taxon>
        <taxon>metagenomes</taxon>
        <taxon>ecological metagenomes</taxon>
    </lineage>
</organism>
<comment type="caution">
    <text evidence="1">The sequence shown here is derived from an EMBL/GenBank/DDBJ whole genome shotgun (WGS) entry which is preliminary data.</text>
</comment>
<sequence>MKRGTFILLSTGAMFSPSLILATIKKKTLLEEWNDLTEPQQAIRDLAWDYGDRYGFEKTLTAIAWQESSFGLPKKLENPSEPSGGVFGNGYTTAARRHFNLPVTRKDWVDKEGITHIEMDYALPTEKQKAYVRDRLKVEPLFSAHHAILQLQEATRRTDFTKLLEGIKRWKYMWAYYNGGTNCMKEPLAVKYADDI</sequence>